<dbReference type="Pfam" id="PF00107">
    <property type="entry name" value="ADH_zinc_N"/>
    <property type="match status" value="1"/>
</dbReference>
<evidence type="ECO:0000256" key="26">
    <source>
        <dbReference type="ARBA" id="ARBA00048066"/>
    </source>
</evidence>
<comment type="catalytic activity">
    <reaction evidence="29">
        <text>20-hydroxy-leukotriene B4 + NADP(+) = 12-oxo-20-hydroxy-leukotriene B4 + NADPH + H(+)</text>
        <dbReference type="Rhea" id="RHEA:51208"/>
        <dbReference type="ChEBI" id="CHEBI:15378"/>
        <dbReference type="ChEBI" id="CHEBI:57460"/>
        <dbReference type="ChEBI" id="CHEBI:57783"/>
        <dbReference type="ChEBI" id="CHEBI:58349"/>
        <dbReference type="ChEBI" id="CHEBI:133346"/>
    </reaction>
    <physiologicalReaction direction="left-to-right" evidence="29">
        <dbReference type="Rhea" id="RHEA:51209"/>
    </physiologicalReaction>
</comment>
<dbReference type="OrthoDB" id="809632at2759"/>
<proteinExistence type="inferred from homology"/>
<comment type="catalytic activity">
    <reaction evidence="28">
        <text>4-hydroxynonanal + NADP(+) = (E)-4-hydroxynon-2-enal + NADPH + H(+)</text>
        <dbReference type="Rhea" id="RHEA:64736"/>
        <dbReference type="ChEBI" id="CHEBI:15378"/>
        <dbReference type="ChEBI" id="CHEBI:57783"/>
        <dbReference type="ChEBI" id="CHEBI:58349"/>
        <dbReference type="ChEBI" id="CHEBI:58968"/>
        <dbReference type="ChEBI" id="CHEBI:156112"/>
    </reaction>
    <physiologicalReaction direction="right-to-left" evidence="28">
        <dbReference type="Rhea" id="RHEA:64738"/>
    </physiologicalReaction>
</comment>
<dbReference type="InterPro" id="IPR014190">
    <property type="entry name" value="PTGR1"/>
</dbReference>
<gene>
    <name evidence="36" type="primary">Ptgr1</name>
    <name evidence="38" type="synonym">LOC112688488</name>
    <name evidence="36" type="ORF">g.87460</name>
</gene>
<evidence type="ECO:0000313" key="36">
    <source>
        <dbReference type="EMBL" id="MBY85233.1"/>
    </source>
</evidence>
<dbReference type="GO" id="GO:0032440">
    <property type="term" value="F:2-alkenal reductase [NAD(P)H] activity"/>
    <property type="evidence" value="ECO:0007669"/>
    <property type="project" value="UniProtKB-EC"/>
</dbReference>
<reference evidence="38" key="2">
    <citation type="submission" date="2025-04" db="UniProtKB">
        <authorList>
            <consortium name="RefSeq"/>
        </authorList>
    </citation>
    <scope>IDENTIFICATION</scope>
    <source>
        <tissue evidence="38">Whole body</tissue>
    </source>
</reference>
<evidence type="ECO:0000256" key="32">
    <source>
        <dbReference type="ARBA" id="ARBA00049070"/>
    </source>
</evidence>
<evidence type="ECO:0000256" key="16">
    <source>
        <dbReference type="ARBA" id="ARBA00031851"/>
    </source>
</evidence>
<name>A0A2S2R5N0_9HEMI</name>
<comment type="subcellular location">
    <subcellularLocation>
        <location evidence="1">Cytoplasm</location>
    </subcellularLocation>
</comment>
<evidence type="ECO:0000256" key="22">
    <source>
        <dbReference type="ARBA" id="ARBA00047742"/>
    </source>
</evidence>
<dbReference type="InterPro" id="IPR041694">
    <property type="entry name" value="ADH_N_2"/>
</dbReference>
<keyword evidence="12" id="KW-0007">Acetylation</keyword>
<keyword evidence="8" id="KW-0644">Prostaglandin metabolism</keyword>
<evidence type="ECO:0000256" key="9">
    <source>
        <dbReference type="ARBA" id="ARBA00022553"/>
    </source>
</evidence>
<evidence type="ECO:0000256" key="21">
    <source>
        <dbReference type="ARBA" id="ARBA00047617"/>
    </source>
</evidence>
<comment type="catalytic activity">
    <reaction evidence="34">
        <text>hexanal + NADP(+) = (E)-hex-2-enal + NADPH + H(+)</text>
        <dbReference type="Rhea" id="RHEA:50776"/>
        <dbReference type="ChEBI" id="CHEBI:15378"/>
        <dbReference type="ChEBI" id="CHEBI:28913"/>
        <dbReference type="ChEBI" id="CHEBI:57783"/>
        <dbReference type="ChEBI" id="CHEBI:58349"/>
        <dbReference type="ChEBI" id="CHEBI:88528"/>
    </reaction>
    <physiologicalReaction direction="right-to-left" evidence="34">
        <dbReference type="Rhea" id="RHEA:50778"/>
    </physiologicalReaction>
</comment>
<dbReference type="GO" id="GO:0005737">
    <property type="term" value="C:cytoplasm"/>
    <property type="evidence" value="ECO:0007669"/>
    <property type="project" value="UniProtKB-SubCell"/>
</dbReference>
<dbReference type="EC" id="1.3.1.74" evidence="5"/>
<evidence type="ECO:0000256" key="30">
    <source>
        <dbReference type="ARBA" id="ARBA00048953"/>
    </source>
</evidence>
<comment type="catalytic activity">
    <reaction evidence="21">
        <text>decanal + NADP(+) = (2E)-decenal + NADPH + H(+)</text>
        <dbReference type="Rhea" id="RHEA:50612"/>
        <dbReference type="ChEBI" id="CHEBI:15378"/>
        <dbReference type="ChEBI" id="CHEBI:31457"/>
        <dbReference type="ChEBI" id="CHEBI:57783"/>
        <dbReference type="ChEBI" id="CHEBI:58349"/>
        <dbReference type="ChEBI" id="CHEBI:133455"/>
    </reaction>
    <physiologicalReaction direction="right-to-left" evidence="21">
        <dbReference type="Rhea" id="RHEA:50614"/>
    </physiologicalReaction>
</comment>
<evidence type="ECO:0000256" key="20">
    <source>
        <dbReference type="ARBA" id="ARBA00047461"/>
    </source>
</evidence>
<evidence type="ECO:0000313" key="37">
    <source>
        <dbReference type="Proteomes" id="UP000694846"/>
    </source>
</evidence>
<keyword evidence="9" id="KW-0597">Phosphoprotein</keyword>
<evidence type="ECO:0000256" key="8">
    <source>
        <dbReference type="ARBA" id="ARBA00022501"/>
    </source>
</evidence>
<keyword evidence="15" id="KW-0379">Hydroxylation</keyword>
<evidence type="ECO:0000256" key="11">
    <source>
        <dbReference type="ARBA" id="ARBA00022857"/>
    </source>
</evidence>
<keyword evidence="11" id="KW-0521">NADP</keyword>
<dbReference type="InterPro" id="IPR011032">
    <property type="entry name" value="GroES-like_sf"/>
</dbReference>
<organism evidence="36">
    <name type="scientific">Sipha flava</name>
    <name type="common">yellow sugarcane aphid</name>
    <dbReference type="NCBI Taxonomy" id="143950"/>
    <lineage>
        <taxon>Eukaryota</taxon>
        <taxon>Metazoa</taxon>
        <taxon>Ecdysozoa</taxon>
        <taxon>Arthropoda</taxon>
        <taxon>Hexapoda</taxon>
        <taxon>Insecta</taxon>
        <taxon>Pterygota</taxon>
        <taxon>Neoptera</taxon>
        <taxon>Paraneoptera</taxon>
        <taxon>Hemiptera</taxon>
        <taxon>Sternorrhyncha</taxon>
        <taxon>Aphidomorpha</taxon>
        <taxon>Aphidoidea</taxon>
        <taxon>Aphididae</taxon>
        <taxon>Sipha</taxon>
    </lineage>
</organism>
<comment type="catalytic activity">
    <reaction evidence="32">
        <text>13,14-dihydro-15-oxo-prostaglandin E1 + NADP(+) = 15-oxoprostaglandin E1 + NADPH + H(+)</text>
        <dbReference type="Rhea" id="RHEA:50584"/>
        <dbReference type="ChEBI" id="CHEBI:15378"/>
        <dbReference type="ChEBI" id="CHEBI:57401"/>
        <dbReference type="ChEBI" id="CHEBI:57783"/>
        <dbReference type="ChEBI" id="CHEBI:58349"/>
        <dbReference type="ChEBI" id="CHEBI:133408"/>
    </reaction>
    <physiologicalReaction direction="right-to-left" evidence="32">
        <dbReference type="Rhea" id="RHEA:50586"/>
    </physiologicalReaction>
</comment>
<dbReference type="CDD" id="cd08294">
    <property type="entry name" value="leukotriene_B4_DH_like"/>
    <property type="match status" value="1"/>
</dbReference>
<dbReference type="InterPro" id="IPR013149">
    <property type="entry name" value="ADH-like_C"/>
</dbReference>
<dbReference type="SUPFAM" id="SSF51735">
    <property type="entry name" value="NAD(P)-binding Rossmann-fold domains"/>
    <property type="match status" value="1"/>
</dbReference>
<evidence type="ECO:0000256" key="29">
    <source>
        <dbReference type="ARBA" id="ARBA00048591"/>
    </source>
</evidence>
<comment type="catalytic activity">
    <reaction evidence="23">
        <text>leukotriene B4 + NADP(+) = 12-oxo-leukotriene B4 + NADPH + H(+)</text>
        <dbReference type="Rhea" id="RHEA:50608"/>
        <dbReference type="ChEBI" id="CHEBI:15378"/>
        <dbReference type="ChEBI" id="CHEBI:57461"/>
        <dbReference type="ChEBI" id="CHEBI:57783"/>
        <dbReference type="ChEBI" id="CHEBI:58349"/>
        <dbReference type="ChEBI" id="CHEBI:133309"/>
    </reaction>
    <physiologicalReaction direction="left-to-right" evidence="23">
        <dbReference type="Rhea" id="RHEA:50609"/>
    </physiologicalReaction>
</comment>
<evidence type="ECO:0000256" key="24">
    <source>
        <dbReference type="ARBA" id="ARBA00047878"/>
    </source>
</evidence>
<keyword evidence="14" id="KW-0443">Lipid metabolism</keyword>
<dbReference type="PANTHER" id="PTHR43205:SF7">
    <property type="entry name" value="PROSTAGLANDIN REDUCTASE 1"/>
    <property type="match status" value="1"/>
</dbReference>
<dbReference type="GO" id="GO:0047522">
    <property type="term" value="F:15-oxoprostaglandin 13-reductase [NAD(P)+] activity"/>
    <property type="evidence" value="ECO:0007669"/>
    <property type="project" value="UniProtKB-EC"/>
</dbReference>
<keyword evidence="13" id="KW-0560">Oxidoreductase</keyword>
<comment type="subunit">
    <text evidence="3">Monomer or homodimer.</text>
</comment>
<evidence type="ECO:0000256" key="27">
    <source>
        <dbReference type="ARBA" id="ARBA00048290"/>
    </source>
</evidence>
<dbReference type="EC" id="1.3.1.48" evidence="4"/>
<comment type="catalytic activity">
    <reaction evidence="30">
        <text>6-trans-leukotriene B4 + NADP(+) = 12-oxo-(5S)-hydroxy-(6E,8E,10E,14Z)-eicosatetraenoate + NADPH + H(+)</text>
        <dbReference type="Rhea" id="RHEA:51204"/>
        <dbReference type="ChEBI" id="CHEBI:15378"/>
        <dbReference type="ChEBI" id="CHEBI:57783"/>
        <dbReference type="ChEBI" id="CHEBI:58349"/>
        <dbReference type="ChEBI" id="CHEBI:90723"/>
        <dbReference type="ChEBI" id="CHEBI:133974"/>
    </reaction>
    <physiologicalReaction direction="left-to-right" evidence="30">
        <dbReference type="Rhea" id="RHEA:51205"/>
    </physiologicalReaction>
</comment>
<dbReference type="SUPFAM" id="SSF50129">
    <property type="entry name" value="GroES-like"/>
    <property type="match status" value="2"/>
</dbReference>
<evidence type="ECO:0000256" key="28">
    <source>
        <dbReference type="ARBA" id="ARBA00048387"/>
    </source>
</evidence>
<evidence type="ECO:0000256" key="14">
    <source>
        <dbReference type="ARBA" id="ARBA00023098"/>
    </source>
</evidence>
<evidence type="ECO:0000256" key="17">
    <source>
        <dbReference type="ARBA" id="ARBA00032255"/>
    </source>
</evidence>
<dbReference type="EMBL" id="GGMS01016030">
    <property type="protein sequence ID" value="MBY85233.1"/>
    <property type="molecule type" value="Transcribed_RNA"/>
</dbReference>
<dbReference type="PANTHER" id="PTHR43205">
    <property type="entry name" value="PROSTAGLANDIN REDUCTASE"/>
    <property type="match status" value="1"/>
</dbReference>
<evidence type="ECO:0000256" key="31">
    <source>
        <dbReference type="ARBA" id="ARBA00049068"/>
    </source>
</evidence>
<comment type="catalytic activity">
    <reaction evidence="25">
        <text>dodecanal + NADP(+) = (2E)-dodecenal + NADPH + H(+)</text>
        <dbReference type="Rhea" id="RHEA:50784"/>
        <dbReference type="ChEBI" id="CHEBI:15378"/>
        <dbReference type="ChEBI" id="CHEBI:27836"/>
        <dbReference type="ChEBI" id="CHEBI:57783"/>
        <dbReference type="ChEBI" id="CHEBI:58349"/>
        <dbReference type="ChEBI" id="CHEBI:133741"/>
    </reaction>
    <physiologicalReaction direction="right-to-left" evidence="25">
        <dbReference type="Rhea" id="RHEA:50786"/>
    </physiologicalReaction>
</comment>
<evidence type="ECO:0000256" key="23">
    <source>
        <dbReference type="ARBA" id="ARBA00047871"/>
    </source>
</evidence>
<evidence type="ECO:0000256" key="18">
    <source>
        <dbReference type="ARBA" id="ARBA00032297"/>
    </source>
</evidence>
<comment type="catalytic activity">
    <reaction evidence="33">
        <text>an n-alkanal + NADP(+) = an alk-2-enal + NADPH + H(+)</text>
        <dbReference type="Rhea" id="RHEA:13737"/>
        <dbReference type="ChEBI" id="CHEBI:12834"/>
        <dbReference type="ChEBI" id="CHEBI:13757"/>
        <dbReference type="ChEBI" id="CHEBI:15378"/>
        <dbReference type="ChEBI" id="CHEBI:57783"/>
        <dbReference type="ChEBI" id="CHEBI:58349"/>
        <dbReference type="EC" id="1.3.1.74"/>
    </reaction>
    <physiologicalReaction direction="right-to-left" evidence="33">
        <dbReference type="Rhea" id="RHEA:13739"/>
    </physiologicalReaction>
</comment>
<comment type="catalytic activity">
    <reaction evidence="26">
        <text>nonan-2-one + NADP(+) = (3E)-nonen-2-one + NADPH + H(+)</text>
        <dbReference type="Rhea" id="RHEA:50616"/>
        <dbReference type="ChEBI" id="CHEBI:15378"/>
        <dbReference type="ChEBI" id="CHEBI:57783"/>
        <dbReference type="ChEBI" id="CHEBI:58349"/>
        <dbReference type="ChEBI" id="CHEBI:77927"/>
        <dbReference type="ChEBI" id="CHEBI:133457"/>
    </reaction>
    <physiologicalReaction direction="right-to-left" evidence="26">
        <dbReference type="Rhea" id="RHEA:50618"/>
    </physiologicalReaction>
</comment>
<evidence type="ECO:0000256" key="1">
    <source>
        <dbReference type="ARBA" id="ARBA00004496"/>
    </source>
</evidence>
<evidence type="ECO:0000256" key="34">
    <source>
        <dbReference type="ARBA" id="ARBA00049368"/>
    </source>
</evidence>
<sequence length="336" mass="36892">MVVTKKFILEKSFNGAPRDDNFKLIEEQLDELKNGEILVEAIWLSVDPYIRPYSNHVSPGTTVMGTQIAKIIKSNNKDYKEGQKVFCSTGWRTHSIINPSTLGKDKMPSFYVLPDFGNLSCSLGLGVLGMPGNTALFGFLNICNPKPGETVVISAAAGAVGSHVGQIAKSLGCYVIGFAGSDHKVEWLKEVLKFDAAFNYKTKDVTAALLEAAPHGVDCYFDNVGGEFSSSVIYRMKNFGRVSVCGSISSYNANPKDLPKVPMLQPAIVFKQLKIEGFIVSRWSDVWQNGIERNLNLIKEGKLIYPEHITQGFENLPQAFMGMLNGENIGKVLVKV</sequence>
<dbReference type="FunFam" id="3.40.50.720:FF:000121">
    <property type="entry name" value="Prostaglandin reductase 2"/>
    <property type="match status" value="1"/>
</dbReference>
<dbReference type="AlphaFoldDB" id="A0A2S2R5N0"/>
<dbReference type="SMART" id="SM00829">
    <property type="entry name" value="PKS_ER"/>
    <property type="match status" value="1"/>
</dbReference>
<dbReference type="Proteomes" id="UP000694846">
    <property type="component" value="Unplaced"/>
</dbReference>
<dbReference type="GO" id="GO:0006693">
    <property type="term" value="P:prostaglandin metabolic process"/>
    <property type="evidence" value="ECO:0007669"/>
    <property type="project" value="UniProtKB-KW"/>
</dbReference>
<evidence type="ECO:0000256" key="19">
    <source>
        <dbReference type="ARBA" id="ARBA00033119"/>
    </source>
</evidence>
<evidence type="ECO:0000256" key="4">
    <source>
        <dbReference type="ARBA" id="ARBA00011981"/>
    </source>
</evidence>
<reference evidence="36" key="1">
    <citation type="submission" date="2018-04" db="EMBL/GenBank/DDBJ databases">
        <title>Transcriptome assembly of Sipha flava.</title>
        <authorList>
            <person name="Scully E.D."/>
            <person name="Geib S.M."/>
            <person name="Palmer N.A."/>
            <person name="Koch K."/>
            <person name="Bradshaw J."/>
            <person name="Heng-Moss T."/>
            <person name="Sarath G."/>
        </authorList>
    </citation>
    <scope>NUCLEOTIDE SEQUENCE</scope>
</reference>
<evidence type="ECO:0000256" key="25">
    <source>
        <dbReference type="ARBA" id="ARBA00047903"/>
    </source>
</evidence>
<evidence type="ECO:0000259" key="35">
    <source>
        <dbReference type="SMART" id="SM00829"/>
    </source>
</evidence>
<dbReference type="Gene3D" id="3.40.50.720">
    <property type="entry name" value="NAD(P)-binding Rossmann-like Domain"/>
    <property type="match status" value="1"/>
</dbReference>
<evidence type="ECO:0000256" key="10">
    <source>
        <dbReference type="ARBA" id="ARBA00022832"/>
    </source>
</evidence>
<comment type="similarity">
    <text evidence="2">Belongs to the NADP-dependent oxidoreductase L4BD family.</text>
</comment>
<evidence type="ECO:0000256" key="12">
    <source>
        <dbReference type="ARBA" id="ARBA00022990"/>
    </source>
</evidence>
<comment type="catalytic activity">
    <reaction evidence="31">
        <text>(5S,12S)-dihydroxy-(6E,10E,12E,14Z)-eicosatetraenoate + NADP(+) = 12-oxo-(5S)-hydroxy-(6E,8E,10E,14Z)-eicosatetraenoate + NADPH + H(+)</text>
        <dbReference type="Rhea" id="RHEA:51212"/>
        <dbReference type="ChEBI" id="CHEBI:15378"/>
        <dbReference type="ChEBI" id="CHEBI:57783"/>
        <dbReference type="ChEBI" id="CHEBI:58349"/>
        <dbReference type="ChEBI" id="CHEBI:133974"/>
        <dbReference type="ChEBI" id="CHEBI:133975"/>
    </reaction>
    <physiologicalReaction direction="left-to-right" evidence="31">
        <dbReference type="Rhea" id="RHEA:51213"/>
    </physiologicalReaction>
</comment>
<comment type="catalytic activity">
    <reaction evidence="27">
        <text>13,14-dihydro-15-oxo-PGF2alpha + NADP(+) = 15-oxoprostaglandin F2alpha + NADPH + H(+)</text>
        <dbReference type="Rhea" id="RHEA:50588"/>
        <dbReference type="ChEBI" id="CHEBI:15378"/>
        <dbReference type="ChEBI" id="CHEBI:57783"/>
        <dbReference type="ChEBI" id="CHEBI:58349"/>
        <dbReference type="ChEBI" id="CHEBI:133374"/>
        <dbReference type="ChEBI" id="CHEBI:133409"/>
    </reaction>
    <physiologicalReaction direction="right-to-left" evidence="27">
        <dbReference type="Rhea" id="RHEA:50590"/>
    </physiologicalReaction>
</comment>
<evidence type="ECO:0000313" key="38">
    <source>
        <dbReference type="RefSeq" id="XP_025417489.1"/>
    </source>
</evidence>
<evidence type="ECO:0000256" key="7">
    <source>
        <dbReference type="ARBA" id="ARBA00022490"/>
    </source>
</evidence>
<evidence type="ECO:0000256" key="2">
    <source>
        <dbReference type="ARBA" id="ARBA00010460"/>
    </source>
</evidence>
<evidence type="ECO:0000256" key="3">
    <source>
        <dbReference type="ARBA" id="ARBA00011852"/>
    </source>
</evidence>
<dbReference type="InterPro" id="IPR045010">
    <property type="entry name" value="MDR_fam"/>
</dbReference>
<dbReference type="RefSeq" id="XP_025417489.1">
    <property type="nucleotide sequence ID" value="XM_025561704.1"/>
</dbReference>
<comment type="catalytic activity">
    <reaction evidence="20">
        <text>octanal + NADP(+) = (2E)-octenal + NADPH + H(+)</text>
        <dbReference type="Rhea" id="RHEA:50780"/>
        <dbReference type="ChEBI" id="CHEBI:15378"/>
        <dbReference type="ChEBI" id="CHEBI:17935"/>
        <dbReference type="ChEBI" id="CHEBI:57783"/>
        <dbReference type="ChEBI" id="CHEBI:58349"/>
        <dbReference type="ChEBI" id="CHEBI:61748"/>
    </reaction>
    <physiologicalReaction direction="right-to-left" evidence="20">
        <dbReference type="Rhea" id="RHEA:50782"/>
    </physiologicalReaction>
</comment>
<feature type="domain" description="Enoyl reductase (ER)" evidence="35">
    <location>
        <begin position="18"/>
        <end position="334"/>
    </location>
</feature>
<comment type="catalytic activity">
    <reaction evidence="22">
        <text>pentan-2-one + NADP(+) = (E)-pent-3-en-2-one + NADPH + H(+)</text>
        <dbReference type="Rhea" id="RHEA:50788"/>
        <dbReference type="ChEBI" id="CHEBI:15378"/>
        <dbReference type="ChEBI" id="CHEBI:16472"/>
        <dbReference type="ChEBI" id="CHEBI:57783"/>
        <dbReference type="ChEBI" id="CHEBI:58349"/>
        <dbReference type="ChEBI" id="CHEBI:145276"/>
    </reaction>
    <physiologicalReaction direction="right-to-left" evidence="22">
        <dbReference type="Rhea" id="RHEA:50790"/>
    </physiologicalReaction>
</comment>
<evidence type="ECO:0000256" key="15">
    <source>
        <dbReference type="ARBA" id="ARBA00023278"/>
    </source>
</evidence>
<accession>A0A2S2R5N0</accession>
<evidence type="ECO:0000256" key="13">
    <source>
        <dbReference type="ARBA" id="ARBA00023002"/>
    </source>
</evidence>
<protein>
    <recommendedName>
        <fullName evidence="6">Prostaglandin reductase 1</fullName>
        <ecNumber evidence="4">1.3.1.48</ecNumber>
        <ecNumber evidence="5">1.3.1.74</ecNumber>
    </recommendedName>
    <alternativeName>
        <fullName evidence="19">15-oxoprostaglandin 13-reductase</fullName>
    </alternativeName>
    <alternativeName>
        <fullName evidence="17">Dithiolethione-inducible gene 1 protein</fullName>
    </alternativeName>
    <alternativeName>
        <fullName evidence="16">Leukotriene B4 12-hydroxydehydrogenase</fullName>
    </alternativeName>
    <alternativeName>
        <fullName evidence="18">NAD(P)H-dependent alkenal/one oxidoreductase</fullName>
    </alternativeName>
</protein>
<dbReference type="Gene3D" id="3.90.180.10">
    <property type="entry name" value="Medium-chain alcohol dehydrogenases, catalytic domain"/>
    <property type="match status" value="1"/>
</dbReference>
<evidence type="ECO:0000256" key="6">
    <source>
        <dbReference type="ARBA" id="ARBA00020651"/>
    </source>
</evidence>
<evidence type="ECO:0000256" key="33">
    <source>
        <dbReference type="ARBA" id="ARBA00049179"/>
    </source>
</evidence>
<keyword evidence="10" id="KW-0276">Fatty acid metabolism</keyword>
<keyword evidence="37" id="KW-1185">Reference proteome</keyword>
<evidence type="ECO:0000256" key="5">
    <source>
        <dbReference type="ARBA" id="ARBA00012410"/>
    </source>
</evidence>
<comment type="catalytic activity">
    <reaction evidence="24">
        <text>13,14-dihydro-15-oxo-prostaglandin F1alpha + NADP(+) = 15-oxoprostaglandin F1alpha + NADPH + H(+)</text>
        <dbReference type="Rhea" id="RHEA:50592"/>
        <dbReference type="ChEBI" id="CHEBI:15378"/>
        <dbReference type="ChEBI" id="CHEBI:57783"/>
        <dbReference type="ChEBI" id="CHEBI:58349"/>
        <dbReference type="ChEBI" id="CHEBI:79072"/>
        <dbReference type="ChEBI" id="CHEBI:133411"/>
    </reaction>
    <physiologicalReaction direction="right-to-left" evidence="24">
        <dbReference type="Rhea" id="RHEA:50594"/>
    </physiologicalReaction>
</comment>
<dbReference type="InterPro" id="IPR020843">
    <property type="entry name" value="ER"/>
</dbReference>
<keyword evidence="7" id="KW-0963">Cytoplasm</keyword>
<dbReference type="Pfam" id="PF16884">
    <property type="entry name" value="ADH_N_2"/>
    <property type="match status" value="1"/>
</dbReference>
<dbReference type="InterPro" id="IPR036291">
    <property type="entry name" value="NAD(P)-bd_dom_sf"/>
</dbReference>